<dbReference type="EMBL" id="QUAH01000004">
    <property type="protein sequence ID" value="RFT16170.1"/>
    <property type="molecule type" value="Genomic_DNA"/>
</dbReference>
<protein>
    <submittedName>
        <fullName evidence="1">Putative periplasmic protein YibQ</fullName>
    </submittedName>
</protein>
<dbReference type="GO" id="GO:0005975">
    <property type="term" value="P:carbohydrate metabolic process"/>
    <property type="evidence" value="ECO:0007669"/>
    <property type="project" value="InterPro"/>
</dbReference>
<sequence length="408" mass="45268">MRPAKKAKTRETSRPRFRLGLLAAALTFLALISAAWLDHLNFRQQKVSYLPWPEIARNGETTLLQSQAPFSLSEFLHQQLSQLGLSPEAITEEKTDEGLTYVSARTTARDYRRFKDNLLSALKKKKIKTGLKEEKTGSGEMVATFELRQNSRTKGWLVLRYPLPVRAGKRARAESAPATVPGQKPADRVVAVVIDDMGEDLNFLRELINLKSPLTVAILPDSSLAQECAALAEKNGLEVIIHLPLEAFNNHLTSAGAEGLITTSMSPQDVRFILERDLGLLPQARGLNNHMGSKATSSEALMEIIISFLREKNLYFLDSKTSPRSVAYELALKKKVPAAARQVFLDADEDRSLVKDRMMELFNLARKNGQAIGIGHPFPETLEVLKTYLPRAAEFGVQLAPVSALVKN</sequence>
<comment type="caution">
    <text evidence="1">The sequence shown here is derived from an EMBL/GenBank/DDBJ whole genome shotgun (WGS) entry which is preliminary data.</text>
</comment>
<dbReference type="AlphaFoldDB" id="A0A3E2BN36"/>
<dbReference type="InterPro" id="IPR006837">
    <property type="entry name" value="Divergent_DAC"/>
</dbReference>
<organism evidence="1 2">
    <name type="scientific">Candidatus Saccharicenans subterraneus</name>
    <dbReference type="NCBI Taxonomy" id="2508984"/>
    <lineage>
        <taxon>Bacteria</taxon>
        <taxon>Candidatus Aminicenantota</taxon>
        <taxon>Candidatus Aminicenantia</taxon>
        <taxon>Candidatus Aminicenantales</taxon>
        <taxon>Candidatus Saccharicenantaceae</taxon>
        <taxon>Candidatus Saccharicenans</taxon>
    </lineage>
</organism>
<dbReference type="Gene3D" id="3.20.20.370">
    <property type="entry name" value="Glycoside hydrolase/deacetylase"/>
    <property type="match status" value="1"/>
</dbReference>
<dbReference type="Proteomes" id="UP000257323">
    <property type="component" value="Unassembled WGS sequence"/>
</dbReference>
<dbReference type="SUPFAM" id="SSF88713">
    <property type="entry name" value="Glycoside hydrolase/deacetylase"/>
    <property type="match status" value="1"/>
</dbReference>
<reference evidence="1 2" key="1">
    <citation type="submission" date="2018-08" db="EMBL/GenBank/DDBJ databases">
        <title>Genome analysis of the thermophilic bacterium of the candidate phylum Aminicenantes from deep subsurface aquifer revealed its physiology and ecological role.</title>
        <authorList>
            <person name="Kadnikov V.V."/>
            <person name="Mardanov A.V."/>
            <person name="Beletsky A.V."/>
            <person name="Karnachuk O.V."/>
            <person name="Ravin N.V."/>
        </authorList>
    </citation>
    <scope>NUCLEOTIDE SEQUENCE [LARGE SCALE GENOMIC DNA]</scope>
    <source>
        <strain evidence="1">BY38</strain>
    </source>
</reference>
<dbReference type="PANTHER" id="PTHR30105:SF2">
    <property type="entry name" value="DIVERGENT POLYSACCHARIDE DEACETYLASE SUPERFAMILY"/>
    <property type="match status" value="1"/>
</dbReference>
<accession>A0A3E2BN36</accession>
<evidence type="ECO:0000313" key="1">
    <source>
        <dbReference type="EMBL" id="RFT16170.1"/>
    </source>
</evidence>
<dbReference type="Pfam" id="PF04748">
    <property type="entry name" value="Polysacc_deac_2"/>
    <property type="match status" value="1"/>
</dbReference>
<dbReference type="PANTHER" id="PTHR30105">
    <property type="entry name" value="UNCHARACTERIZED YIBQ-RELATED"/>
    <property type="match status" value="1"/>
</dbReference>
<evidence type="ECO:0000313" key="2">
    <source>
        <dbReference type="Proteomes" id="UP000257323"/>
    </source>
</evidence>
<proteinExistence type="predicted"/>
<dbReference type="InterPro" id="IPR011330">
    <property type="entry name" value="Glyco_hydro/deAcase_b/a-brl"/>
</dbReference>
<name>A0A3E2BN36_9BACT</name>
<dbReference type="CDD" id="cd10936">
    <property type="entry name" value="CE4_DAC2"/>
    <property type="match status" value="1"/>
</dbReference>
<gene>
    <name evidence="1" type="ORF">OP8BY_1774</name>
</gene>